<evidence type="ECO:0000313" key="4">
    <source>
        <dbReference type="Proteomes" id="UP001628179"/>
    </source>
</evidence>
<dbReference type="InterPro" id="IPR036420">
    <property type="entry name" value="BRCT_dom_sf"/>
</dbReference>
<evidence type="ECO:0000259" key="2">
    <source>
        <dbReference type="PROSITE" id="PS50172"/>
    </source>
</evidence>
<dbReference type="EMBL" id="BAAFSV010000006">
    <property type="protein sequence ID" value="GAB1320782.1"/>
    <property type="molecule type" value="Genomic_DNA"/>
</dbReference>
<dbReference type="Proteomes" id="UP001628179">
    <property type="component" value="Unassembled WGS sequence"/>
</dbReference>
<name>A0ABQ0GSR7_9PEZI</name>
<dbReference type="PROSITE" id="PS50172">
    <property type="entry name" value="BRCT"/>
    <property type="match status" value="1"/>
</dbReference>
<dbReference type="GeneID" id="98181734"/>
<comment type="caution">
    <text evidence="3">The sequence shown here is derived from an EMBL/GenBank/DDBJ whole genome shotgun (WGS) entry which is preliminary data.</text>
</comment>
<accession>A0ABQ0GSR7</accession>
<feature type="domain" description="BRCT" evidence="2">
    <location>
        <begin position="7"/>
        <end position="112"/>
    </location>
</feature>
<dbReference type="SUPFAM" id="SSF52113">
    <property type="entry name" value="BRCT domain"/>
    <property type="match status" value="1"/>
</dbReference>
<dbReference type="InterPro" id="IPR001357">
    <property type="entry name" value="BRCT_dom"/>
</dbReference>
<dbReference type="Gene3D" id="3.40.50.10190">
    <property type="entry name" value="BRCT domain"/>
    <property type="match status" value="1"/>
</dbReference>
<gene>
    <name evidence="3" type="ORF">MFIFM68171_10992</name>
</gene>
<reference evidence="3 4" key="1">
    <citation type="submission" date="2024-09" db="EMBL/GenBank/DDBJ databases">
        <title>Itraconazole resistance in Madurella fahalii resulting from another homologue of gene encoding cytochrome P450 14-alpha sterol demethylase (CYP51).</title>
        <authorList>
            <person name="Yoshioka I."/>
            <person name="Fahal A.H."/>
            <person name="Kaneko S."/>
            <person name="Yaguchi T."/>
        </authorList>
    </citation>
    <scope>NUCLEOTIDE SEQUENCE [LARGE SCALE GENOMIC DNA]</scope>
    <source>
        <strain evidence="3 4">IFM 68171</strain>
    </source>
</reference>
<evidence type="ECO:0000313" key="3">
    <source>
        <dbReference type="EMBL" id="GAB1320782.1"/>
    </source>
</evidence>
<proteinExistence type="predicted"/>
<dbReference type="RefSeq" id="XP_070922512.1">
    <property type="nucleotide sequence ID" value="XM_071066411.1"/>
</dbReference>
<protein>
    <recommendedName>
        <fullName evidence="2">BRCT domain-containing protein</fullName>
    </recommendedName>
</protein>
<feature type="region of interest" description="Disordered" evidence="1">
    <location>
        <begin position="275"/>
        <end position="295"/>
    </location>
</feature>
<evidence type="ECO:0000256" key="1">
    <source>
        <dbReference type="SAM" id="MobiDB-lite"/>
    </source>
</evidence>
<organism evidence="3 4">
    <name type="scientific">Madurella fahalii</name>
    <dbReference type="NCBI Taxonomy" id="1157608"/>
    <lineage>
        <taxon>Eukaryota</taxon>
        <taxon>Fungi</taxon>
        <taxon>Dikarya</taxon>
        <taxon>Ascomycota</taxon>
        <taxon>Pezizomycotina</taxon>
        <taxon>Sordariomycetes</taxon>
        <taxon>Sordariomycetidae</taxon>
        <taxon>Sordariales</taxon>
        <taxon>Sordariales incertae sedis</taxon>
        <taxon>Madurella</taxon>
    </lineage>
</organism>
<keyword evidence="4" id="KW-1185">Reference proteome</keyword>
<sequence>MGPRTRKERPIFRGLSIAVAGNLTSANSQWTDTNIARWVGLREGRFVGSGEAIDGCVTHLVCEKGEFERRGSRAKPVRDALKHQRACHIVSLDWLEDSMQKRRRLPEEAFSFIRTLKQQREKERKRMQVMKGLEQAEKAVNTNLYHPYCDHTFFRYEVALTRDDEEQGIQGERYILTIHESNAKPHLYWFVIKYYKKKGDSQVKVHRPNDSPGLFAREFALFESFFLRKTGIAWAQRLVKAGASDKTFFRYTPPTGGKPVGWVPAEYVPLEPPEAAAADSTASGSTIIPAHTDESTIDILEESKRNEETNPGNTPASTNTADAALASEPLSSPAGPTTTVSAISPGADKDTFLAPAPVAEVEAPVFCCAADLSMDVHLID</sequence>